<dbReference type="PANTHER" id="PTHR32305">
    <property type="match status" value="1"/>
</dbReference>
<comment type="caution">
    <text evidence="3">The sequence shown here is derived from an EMBL/GenBank/DDBJ whole genome shotgun (WGS) entry which is preliminary data.</text>
</comment>
<evidence type="ECO:0000259" key="2">
    <source>
        <dbReference type="Pfam" id="PF25023"/>
    </source>
</evidence>
<dbReference type="EMBL" id="VICD02000053">
    <property type="protein sequence ID" value="KAB8197000.1"/>
    <property type="molecule type" value="Genomic_DNA"/>
</dbReference>
<evidence type="ECO:0000313" key="4">
    <source>
        <dbReference type="Proteomes" id="UP000320431"/>
    </source>
</evidence>
<dbReference type="NCBIfam" id="TIGR03696">
    <property type="entry name" value="Rhs_assc_core"/>
    <property type="match status" value="1"/>
</dbReference>
<dbReference type="Gene3D" id="2.180.10.10">
    <property type="entry name" value="RHS repeat-associated core"/>
    <property type="match status" value="2"/>
</dbReference>
<dbReference type="PANTHER" id="PTHR32305:SF15">
    <property type="entry name" value="PROTEIN RHSA-RELATED"/>
    <property type="match status" value="1"/>
</dbReference>
<protein>
    <submittedName>
        <fullName evidence="3">RHS repeat protein</fullName>
    </submittedName>
</protein>
<sequence length="1669" mass="182427">MSPPTRGQPYKGRRQYFMSGTVIARAAARAVYSGCYPKRFDLRTALVSAIGLGLVLTVANVSAQSGIDPGDSGGTSSQTGISPSDEYRKRIEAAQSIAPMDHGLFGENVSLYNGATEFVVTDIDVPGNDALPVKLSRRHSVELQPQGTHTYDIRLGGLGNWDIDVPHMAATYAQANGWPDQRCSLGSVPPINQGPFDRTEVWQGISIHVPGRGNTSALGIQTQTPKPSSGQYRLATKERDVIDCIAMKSGLSGEGFRMTTTSGIKYYFDVGVTRTAAPLQRSIPDSNGSPQVWLRYRDRYYLLASKIEDRFGNTVQFQYNASGYPTRIWSSDGREILLTYSGGRLVSATSHGRTWQYQYNSNAGQYQLQTVTRPDASVWGYTYSSNLKPYASGYDGLPPLPYCQSASPLSEEAYTLTATHPGGASGTFTFSNRRHYRSGVHATECALNSYSHPENPSFLLLVPNYFDVMGLDSKSISGPGISQVMSWSYDYGSTFESLWGSRTEPASYPCTACTATKAVTVTNPDASKQRYTFGMRYRDNDGRQLAVETLTTNDTVLRSESTQYMADSAVPQQPFHGLYGTVLGGSADPASAYVRPVVATSIVQDGVTFNRTHNTFDLYARPLSVTRSNTQGYSRTDVSAYYDETALWVLGQVKKTTCTASTPADSACDGGTDSVESQTDYGWKAMPWKTYSFGKLQQTLAYHTTVSPGTISSITDGRGNTTLLAGWKRGIPQSIIYADQTVQSAIVEDDATIASVTDENGYKTCYAYDTMGRLKKVTYPSESSAGVCDTSTWSPITQSFSPVAASEYGIPAGHWRQDVVNGNARKKTYFDALWRPLLVREYDAGNVTATQRFTRFAYDHEGRTTFASYPSTASSPVTGTHTTYDVLGRTRVVEQDSELGARLRTTTNYLTNTSGHYSLITDPKDNQTRTWYQAFDQPNYEAPVEIRHPEGAVTHISRDVFGKPTKIRRSNSIDPDGGSMAIDRTYTYNSRQELCRINEPETGETFMGYDAAGNLAWSASGYRSVAAACVNADAVAARRADRNYDQRNRIISLSFPDGRGDTTHTYWPDGLPHTVTANNGDGNVITTSYGYNRRRLPVRERMQWNNIDWSISSYYNSSGHLSSQTVPGSLEIDYAPNALGQPTKAGPYASNASYYPNGAIKQFTYANGIVHTLSQNARGLPETSTDAYGATKFLADSYDYDANGNVAAITDGATGTNQRGNRDMVYDGLDRLTGTTSPMFGTATYAYDVLDNLTRVKLSGGTAIRDHHYCYDSSWHLTNIKAGSCSGSTVIGLGYDPQGNLSNKSGTTFEYDYGNRLRTSSAGNTSYVYDGFGRRVRDYTGGSKYSLYSQSGQLVYANDLRKRRQHWYIYLGGSLVAERERNPDDGSVRNLYQHTDALGSPAVVTDASRVVVERSEYEPYGKVLNRPLKDGPGYTGHVEDTATGLIYAQQRYYDDDIGRFLSVDPVTPYDDPVGQFNRYRYGNNNPYRYTDPDGRLDWEMLADSFKGEVAFTLGLQAKVKVGPAKLSAGLGEASYGAGATLVDVYGFAETSGPSLAIEAGKVGVGYRGSVERSEIGRGNMPYRELQSEGGWMFGFKDMQADVDLDNSSEIGASVSAFVVRASVGVDIGKATEAIFSESKASNGSNFSGPSVVEVSGRIDSARLEKEDGR</sequence>
<name>A0A508B6Q9_9GAMM</name>
<dbReference type="InterPro" id="IPR031325">
    <property type="entry name" value="RHS_repeat"/>
</dbReference>
<gene>
    <name evidence="3" type="ORF">FKV24_003910</name>
</gene>
<dbReference type="InterPro" id="IPR056823">
    <property type="entry name" value="TEN-like_YD-shell"/>
</dbReference>
<dbReference type="InterPro" id="IPR022385">
    <property type="entry name" value="Rhs_assc_core"/>
</dbReference>
<feature type="domain" description="Teneurin-like YD-shell" evidence="2">
    <location>
        <begin position="1389"/>
        <end position="1486"/>
    </location>
</feature>
<reference evidence="3 4" key="1">
    <citation type="submission" date="2019-10" db="EMBL/GenBank/DDBJ databases">
        <title>Lysobacter alkalisoli sp. nov., isolated from saline-alkaline soil.</title>
        <authorList>
            <person name="Sun J.-Q."/>
        </authorList>
    </citation>
    <scope>NUCLEOTIDE SEQUENCE [LARGE SCALE GENOMIC DNA]</scope>
    <source>
        <strain evidence="3 4">KCTC 42381</strain>
    </source>
</reference>
<dbReference type="Pfam" id="PF25023">
    <property type="entry name" value="TEN_YD-shell"/>
    <property type="match status" value="1"/>
</dbReference>
<accession>A0A508B6Q9</accession>
<keyword evidence="1" id="KW-0677">Repeat</keyword>
<dbReference type="Pfam" id="PF05593">
    <property type="entry name" value="RHS_repeat"/>
    <property type="match status" value="1"/>
</dbReference>
<evidence type="ECO:0000313" key="3">
    <source>
        <dbReference type="EMBL" id="KAB8197000.1"/>
    </source>
</evidence>
<proteinExistence type="predicted"/>
<organism evidence="3 4">
    <name type="scientific">Marilutibacter maris</name>
    <dbReference type="NCBI Taxonomy" id="1605891"/>
    <lineage>
        <taxon>Bacteria</taxon>
        <taxon>Pseudomonadati</taxon>
        <taxon>Pseudomonadota</taxon>
        <taxon>Gammaproteobacteria</taxon>
        <taxon>Lysobacterales</taxon>
        <taxon>Lysobacteraceae</taxon>
        <taxon>Marilutibacter</taxon>
    </lineage>
</organism>
<evidence type="ECO:0000256" key="1">
    <source>
        <dbReference type="ARBA" id="ARBA00022737"/>
    </source>
</evidence>
<dbReference type="InterPro" id="IPR050708">
    <property type="entry name" value="T6SS_VgrG/RHS"/>
</dbReference>
<dbReference type="Proteomes" id="UP000320431">
    <property type="component" value="Unassembled WGS sequence"/>
</dbReference>